<gene>
    <name evidence="10" type="ORF">HYG86_12690</name>
</gene>
<dbReference type="RefSeq" id="WP_213165944.1">
    <property type="nucleotide sequence ID" value="NZ_CP058559.1"/>
</dbReference>
<feature type="transmembrane region" description="Helical" evidence="8">
    <location>
        <begin position="261"/>
        <end position="280"/>
    </location>
</feature>
<evidence type="ECO:0000256" key="5">
    <source>
        <dbReference type="ARBA" id="ARBA00022692"/>
    </source>
</evidence>
<dbReference type="Pfam" id="PF12698">
    <property type="entry name" value="ABC2_membrane_3"/>
    <property type="match status" value="1"/>
</dbReference>
<evidence type="ECO:0000256" key="2">
    <source>
        <dbReference type="ARBA" id="ARBA00007783"/>
    </source>
</evidence>
<proteinExistence type="inferred from homology"/>
<keyword evidence="6 8" id="KW-1133">Transmembrane helix</keyword>
<evidence type="ECO:0000256" key="3">
    <source>
        <dbReference type="ARBA" id="ARBA00022448"/>
    </source>
</evidence>
<evidence type="ECO:0000256" key="7">
    <source>
        <dbReference type="ARBA" id="ARBA00023136"/>
    </source>
</evidence>
<evidence type="ECO:0000256" key="4">
    <source>
        <dbReference type="ARBA" id="ARBA00022475"/>
    </source>
</evidence>
<dbReference type="PANTHER" id="PTHR30294">
    <property type="entry name" value="MEMBRANE COMPONENT OF ABC TRANSPORTER YHHJ-RELATED"/>
    <property type="match status" value="1"/>
</dbReference>
<feature type="transmembrane region" description="Helical" evidence="8">
    <location>
        <begin position="21"/>
        <end position="39"/>
    </location>
</feature>
<feature type="transmembrane region" description="Helical" evidence="8">
    <location>
        <begin position="226"/>
        <end position="249"/>
    </location>
</feature>
<accession>A0A7G9WA54</accession>
<comment type="subcellular location">
    <subcellularLocation>
        <location evidence="1">Cell membrane</location>
        <topology evidence="1">Multi-pass membrane protein</topology>
    </subcellularLocation>
</comment>
<dbReference type="InterPro" id="IPR013525">
    <property type="entry name" value="ABC2_TM"/>
</dbReference>
<evidence type="ECO:0000313" key="11">
    <source>
        <dbReference type="Proteomes" id="UP000516160"/>
    </source>
</evidence>
<reference evidence="10 11" key="1">
    <citation type="submission" date="2020-07" db="EMBL/GenBank/DDBJ databases">
        <title>Alkalicella. sp. LB2 genome.</title>
        <authorList>
            <person name="Postec A."/>
            <person name="Quemeneur M."/>
        </authorList>
    </citation>
    <scope>NUCLEOTIDE SEQUENCE [LARGE SCALE GENOMIC DNA]</scope>
    <source>
        <strain evidence="10 11">LB2</strain>
    </source>
</reference>
<dbReference type="GO" id="GO:0005886">
    <property type="term" value="C:plasma membrane"/>
    <property type="evidence" value="ECO:0007669"/>
    <property type="project" value="UniProtKB-SubCell"/>
</dbReference>
<evidence type="ECO:0000256" key="8">
    <source>
        <dbReference type="SAM" id="Phobius"/>
    </source>
</evidence>
<dbReference type="AlphaFoldDB" id="A0A7G9WA54"/>
<evidence type="ECO:0000259" key="9">
    <source>
        <dbReference type="PROSITE" id="PS51012"/>
    </source>
</evidence>
<dbReference type="Proteomes" id="UP000516160">
    <property type="component" value="Chromosome"/>
</dbReference>
<keyword evidence="7 8" id="KW-0472">Membrane</keyword>
<dbReference type="EMBL" id="CP058559">
    <property type="protein sequence ID" value="QNO15566.1"/>
    <property type="molecule type" value="Genomic_DNA"/>
</dbReference>
<dbReference type="KEGG" id="acae:HYG86_12690"/>
<keyword evidence="5 8" id="KW-0812">Transmembrane</keyword>
<evidence type="ECO:0000313" key="10">
    <source>
        <dbReference type="EMBL" id="QNO15566.1"/>
    </source>
</evidence>
<evidence type="ECO:0000256" key="6">
    <source>
        <dbReference type="ARBA" id="ARBA00022989"/>
    </source>
</evidence>
<dbReference type="PANTHER" id="PTHR30294:SF45">
    <property type="entry name" value="LINEARMYCIN RESISTANCE PERMEASE PROTEIN LNRN"/>
    <property type="match status" value="1"/>
</dbReference>
<keyword evidence="3" id="KW-0813">Transport</keyword>
<feature type="domain" description="ABC transmembrane type-2" evidence="9">
    <location>
        <begin position="107"/>
        <end position="342"/>
    </location>
</feature>
<name>A0A7G9WA54_ALKCA</name>
<protein>
    <submittedName>
        <fullName evidence="10">ABC transporter permease</fullName>
    </submittedName>
</protein>
<dbReference type="PROSITE" id="PS51012">
    <property type="entry name" value="ABC_TM2"/>
    <property type="match status" value="1"/>
</dbReference>
<organism evidence="10 11">
    <name type="scientific">Alkalicella caledoniensis</name>
    <dbReference type="NCBI Taxonomy" id="2731377"/>
    <lineage>
        <taxon>Bacteria</taxon>
        <taxon>Bacillati</taxon>
        <taxon>Bacillota</taxon>
        <taxon>Clostridia</taxon>
        <taxon>Eubacteriales</taxon>
        <taxon>Proteinivoracaceae</taxon>
        <taxon>Alkalicella</taxon>
    </lineage>
</organism>
<keyword evidence="4" id="KW-1003">Cell membrane</keyword>
<evidence type="ECO:0000256" key="1">
    <source>
        <dbReference type="ARBA" id="ARBA00004651"/>
    </source>
</evidence>
<dbReference type="InterPro" id="IPR047817">
    <property type="entry name" value="ABC2_TM_bact-type"/>
</dbReference>
<sequence length="346" mass="38394">MVSIWIAKNIISRLFREIQTYIFLIIFPILSAFIALAMVSNVSSITVGVAGLENKEMLEYFQLSDSYEFIEVPGNRINNFVKNGEVDYGIIFPNGLLSSMENGLKPSAELVAMNNTTEATELTGFLNGMLEAIHTGGNQTPVNTDHVAELTRVGVGIMTMFIIMYIGYGVGVILEDKKEKTFMRSYSAPISSYSMVLGNLLANILLGVIQLLIFIVFSTYVLGFDWGISLINLFIILFVYMITVIGLAVGLMGFISDNEKYFAVTIIVATASCMLGGSFFPLEYMNTTLQKIANFLPQKWVMESYDVLYLGGSLYDIRTNLIILALFAIALFSFGIKTLKPQEEDL</sequence>
<dbReference type="InterPro" id="IPR051449">
    <property type="entry name" value="ABC-2_transporter_component"/>
</dbReference>
<keyword evidence="11" id="KW-1185">Reference proteome</keyword>
<feature type="transmembrane region" description="Helical" evidence="8">
    <location>
        <begin position="153"/>
        <end position="174"/>
    </location>
</feature>
<feature type="transmembrane region" description="Helical" evidence="8">
    <location>
        <begin position="317"/>
        <end position="336"/>
    </location>
</feature>
<feature type="transmembrane region" description="Helical" evidence="8">
    <location>
        <begin position="195"/>
        <end position="220"/>
    </location>
</feature>
<comment type="similarity">
    <text evidence="2">Belongs to the ABC-2 integral membrane protein family.</text>
</comment>
<dbReference type="GO" id="GO:0140359">
    <property type="term" value="F:ABC-type transporter activity"/>
    <property type="evidence" value="ECO:0007669"/>
    <property type="project" value="InterPro"/>
</dbReference>